<evidence type="ECO:0000313" key="3">
    <source>
        <dbReference type="Proteomes" id="UP001500016"/>
    </source>
</evidence>
<organism evidence="2 3">
    <name type="scientific">Streptomyces albiaxialis</name>
    <dbReference type="NCBI Taxonomy" id="329523"/>
    <lineage>
        <taxon>Bacteria</taxon>
        <taxon>Bacillati</taxon>
        <taxon>Actinomycetota</taxon>
        <taxon>Actinomycetes</taxon>
        <taxon>Kitasatosporales</taxon>
        <taxon>Streptomycetaceae</taxon>
        <taxon>Streptomyces</taxon>
    </lineage>
</organism>
<dbReference type="InterPro" id="IPR002645">
    <property type="entry name" value="STAS_dom"/>
</dbReference>
<sequence length="146" mass="15667">MSAYDGPALYADALLQVWRSDDARGLRLVGQVDLTNQAAVLGHLLDLLDRQKADRSCSDAPAADLTADPAVDLTADPAVDLTVDLTEVTFLSFAALHTLVAFAEVLDPGRRLVLLARDLAIAEMLAACGWDRPEVPLTLLEETPDD</sequence>
<dbReference type="Gene3D" id="3.30.750.24">
    <property type="entry name" value="STAS domain"/>
    <property type="match status" value="1"/>
</dbReference>
<keyword evidence="3" id="KW-1185">Reference proteome</keyword>
<evidence type="ECO:0000259" key="1">
    <source>
        <dbReference type="PROSITE" id="PS50801"/>
    </source>
</evidence>
<reference evidence="3" key="1">
    <citation type="journal article" date="2019" name="Int. J. Syst. Evol. Microbiol.">
        <title>The Global Catalogue of Microorganisms (GCM) 10K type strain sequencing project: providing services to taxonomists for standard genome sequencing and annotation.</title>
        <authorList>
            <consortium name="The Broad Institute Genomics Platform"/>
            <consortium name="The Broad Institute Genome Sequencing Center for Infectious Disease"/>
            <person name="Wu L."/>
            <person name="Ma J."/>
        </authorList>
    </citation>
    <scope>NUCLEOTIDE SEQUENCE [LARGE SCALE GENOMIC DNA]</scope>
    <source>
        <strain evidence="3">JCM 15478</strain>
    </source>
</reference>
<protein>
    <recommendedName>
        <fullName evidence="1">STAS domain-containing protein</fullName>
    </recommendedName>
</protein>
<dbReference type="Pfam" id="PF01740">
    <property type="entry name" value="STAS"/>
    <property type="match status" value="1"/>
</dbReference>
<dbReference type="PROSITE" id="PS50801">
    <property type="entry name" value="STAS"/>
    <property type="match status" value="1"/>
</dbReference>
<dbReference type="EMBL" id="BAAAPE010000013">
    <property type="protein sequence ID" value="GAA2086345.1"/>
    <property type="molecule type" value="Genomic_DNA"/>
</dbReference>
<gene>
    <name evidence="2" type="ORF">GCM10009801_48730</name>
</gene>
<proteinExistence type="predicted"/>
<feature type="domain" description="STAS" evidence="1">
    <location>
        <begin position="26"/>
        <end position="146"/>
    </location>
</feature>
<dbReference type="RefSeq" id="WP_344531406.1">
    <property type="nucleotide sequence ID" value="NZ_BAAAPE010000013.1"/>
</dbReference>
<dbReference type="SUPFAM" id="SSF52091">
    <property type="entry name" value="SpoIIaa-like"/>
    <property type="match status" value="1"/>
</dbReference>
<comment type="caution">
    <text evidence="2">The sequence shown here is derived from an EMBL/GenBank/DDBJ whole genome shotgun (WGS) entry which is preliminary data.</text>
</comment>
<dbReference type="InterPro" id="IPR036513">
    <property type="entry name" value="STAS_dom_sf"/>
</dbReference>
<dbReference type="Proteomes" id="UP001500016">
    <property type="component" value="Unassembled WGS sequence"/>
</dbReference>
<name>A0ABP5HVH5_9ACTN</name>
<accession>A0ABP5HVH5</accession>
<evidence type="ECO:0000313" key="2">
    <source>
        <dbReference type="EMBL" id="GAA2086345.1"/>
    </source>
</evidence>